<dbReference type="AlphaFoldDB" id="A0A3M7TAB6"/>
<protein>
    <submittedName>
        <fullName evidence="1">Uncharacterized protein</fullName>
    </submittedName>
</protein>
<dbReference type="EMBL" id="REGN01000038">
    <property type="protein sequence ID" value="RNA45032.1"/>
    <property type="molecule type" value="Genomic_DNA"/>
</dbReference>
<accession>A0A3M7TAB6</accession>
<proteinExistence type="predicted"/>
<dbReference type="Proteomes" id="UP000276133">
    <property type="component" value="Unassembled WGS sequence"/>
</dbReference>
<sequence length="66" mass="7735">MIFSHLFTIKKFSTKSMAPFNSIQIDLDAQRDIQSCEKEESLHNLLKKEEENLGQKMYQSQLDEAK</sequence>
<comment type="caution">
    <text evidence="1">The sequence shown here is derived from an EMBL/GenBank/DDBJ whole genome shotgun (WGS) entry which is preliminary data.</text>
</comment>
<keyword evidence="2" id="KW-1185">Reference proteome</keyword>
<gene>
    <name evidence="1" type="ORF">BpHYR1_024132</name>
</gene>
<evidence type="ECO:0000313" key="2">
    <source>
        <dbReference type="Proteomes" id="UP000276133"/>
    </source>
</evidence>
<organism evidence="1 2">
    <name type="scientific">Brachionus plicatilis</name>
    <name type="common">Marine rotifer</name>
    <name type="synonym">Brachionus muelleri</name>
    <dbReference type="NCBI Taxonomy" id="10195"/>
    <lineage>
        <taxon>Eukaryota</taxon>
        <taxon>Metazoa</taxon>
        <taxon>Spiralia</taxon>
        <taxon>Gnathifera</taxon>
        <taxon>Rotifera</taxon>
        <taxon>Eurotatoria</taxon>
        <taxon>Monogononta</taxon>
        <taxon>Pseudotrocha</taxon>
        <taxon>Ploima</taxon>
        <taxon>Brachionidae</taxon>
        <taxon>Brachionus</taxon>
    </lineage>
</organism>
<reference evidence="1 2" key="1">
    <citation type="journal article" date="2018" name="Sci. Rep.">
        <title>Genomic signatures of local adaptation to the degree of environmental predictability in rotifers.</title>
        <authorList>
            <person name="Franch-Gras L."/>
            <person name="Hahn C."/>
            <person name="Garcia-Roger E.M."/>
            <person name="Carmona M.J."/>
            <person name="Serra M."/>
            <person name="Gomez A."/>
        </authorList>
    </citation>
    <scope>NUCLEOTIDE SEQUENCE [LARGE SCALE GENOMIC DNA]</scope>
    <source>
        <strain evidence="1">HYR1</strain>
    </source>
</reference>
<name>A0A3M7TAB6_BRAPC</name>
<evidence type="ECO:0000313" key="1">
    <source>
        <dbReference type="EMBL" id="RNA45032.1"/>
    </source>
</evidence>